<keyword evidence="2" id="KW-0472">Membrane</keyword>
<feature type="region of interest" description="Disordered" evidence="1">
    <location>
        <begin position="1"/>
        <end position="25"/>
    </location>
</feature>
<keyword evidence="2" id="KW-0812">Transmembrane</keyword>
<proteinExistence type="predicted"/>
<evidence type="ECO:0000256" key="2">
    <source>
        <dbReference type="SAM" id="Phobius"/>
    </source>
</evidence>
<gene>
    <name evidence="4" type="ORF">GCM10009851_26700</name>
</gene>
<reference evidence="5" key="1">
    <citation type="journal article" date="2019" name="Int. J. Syst. Evol. Microbiol.">
        <title>The Global Catalogue of Microorganisms (GCM) 10K type strain sequencing project: providing services to taxonomists for standard genome sequencing and annotation.</title>
        <authorList>
            <consortium name="The Broad Institute Genomics Platform"/>
            <consortium name="The Broad Institute Genome Sequencing Center for Infectious Disease"/>
            <person name="Wu L."/>
            <person name="Ma J."/>
        </authorList>
    </citation>
    <scope>NUCLEOTIDE SEQUENCE [LARGE SCALE GENOMIC DNA]</scope>
    <source>
        <strain evidence="5">JCM 16117</strain>
    </source>
</reference>
<evidence type="ECO:0000313" key="4">
    <source>
        <dbReference type="EMBL" id="GAA2239966.1"/>
    </source>
</evidence>
<feature type="transmembrane region" description="Helical" evidence="2">
    <location>
        <begin position="32"/>
        <end position="55"/>
    </location>
</feature>
<evidence type="ECO:0000259" key="3">
    <source>
        <dbReference type="Pfam" id="PF13399"/>
    </source>
</evidence>
<feature type="region of interest" description="Disordered" evidence="1">
    <location>
        <begin position="179"/>
        <end position="201"/>
    </location>
</feature>
<protein>
    <recommendedName>
        <fullName evidence="3">LytR/CpsA/Psr regulator C-terminal domain-containing protein</fullName>
    </recommendedName>
</protein>
<dbReference type="RefSeq" id="WP_259480134.1">
    <property type="nucleotide sequence ID" value="NZ_BAAAQY010000008.1"/>
</dbReference>
<feature type="compositionally biased region" description="Acidic residues" evidence="1">
    <location>
        <begin position="189"/>
        <end position="201"/>
    </location>
</feature>
<dbReference type="Proteomes" id="UP001500929">
    <property type="component" value="Unassembled WGS sequence"/>
</dbReference>
<sequence>MAQYTHDSFDRLPERPARVGAHRGPRPRGRGWMVFAWAALATVVLVGLGIGYLAVINNNIQFTDAFAGGGAAATATPTPTEEPITPIVDGTLAVTVLNGTEVAGLAGAVGQVAVGAGWNVATTANASTTDFATTTVFYSDPVNEAAALGLAQTLGGVPTELSTSFDAALTVVLGTDYTGPGSEGLVETPVDEAPAEDAPAE</sequence>
<feature type="compositionally biased region" description="Basic and acidic residues" evidence="1">
    <location>
        <begin position="7"/>
        <end position="17"/>
    </location>
</feature>
<accession>A0ABP5QLX3</accession>
<dbReference type="Pfam" id="PF13399">
    <property type="entry name" value="LytR_C"/>
    <property type="match status" value="1"/>
</dbReference>
<keyword evidence="2" id="KW-1133">Transmembrane helix</keyword>
<feature type="domain" description="LytR/CpsA/Psr regulator C-terminal" evidence="3">
    <location>
        <begin position="92"/>
        <end position="177"/>
    </location>
</feature>
<dbReference type="InterPro" id="IPR050922">
    <property type="entry name" value="LytR/CpsA/Psr_CW_biosynth"/>
</dbReference>
<dbReference type="Gene3D" id="3.30.70.2390">
    <property type="match status" value="1"/>
</dbReference>
<keyword evidence="5" id="KW-1185">Reference proteome</keyword>
<name>A0ABP5QLX3_9MICO</name>
<dbReference type="InterPro" id="IPR027381">
    <property type="entry name" value="LytR/CpsA/Psr_C"/>
</dbReference>
<dbReference type="PANTHER" id="PTHR33392:SF6">
    <property type="entry name" value="POLYISOPRENYL-TEICHOIC ACID--PEPTIDOGLYCAN TEICHOIC ACID TRANSFERASE TAGU"/>
    <property type="match status" value="1"/>
</dbReference>
<dbReference type="EMBL" id="BAAAQY010000008">
    <property type="protein sequence ID" value="GAA2239966.1"/>
    <property type="molecule type" value="Genomic_DNA"/>
</dbReference>
<dbReference type="PANTHER" id="PTHR33392">
    <property type="entry name" value="POLYISOPRENYL-TEICHOIC ACID--PEPTIDOGLYCAN TEICHOIC ACID TRANSFERASE TAGU"/>
    <property type="match status" value="1"/>
</dbReference>
<evidence type="ECO:0000313" key="5">
    <source>
        <dbReference type="Proteomes" id="UP001500929"/>
    </source>
</evidence>
<comment type="caution">
    <text evidence="4">The sequence shown here is derived from an EMBL/GenBank/DDBJ whole genome shotgun (WGS) entry which is preliminary data.</text>
</comment>
<organism evidence="4 5">
    <name type="scientific">Herbiconiux moechotypicola</name>
    <dbReference type="NCBI Taxonomy" id="637393"/>
    <lineage>
        <taxon>Bacteria</taxon>
        <taxon>Bacillati</taxon>
        <taxon>Actinomycetota</taxon>
        <taxon>Actinomycetes</taxon>
        <taxon>Micrococcales</taxon>
        <taxon>Microbacteriaceae</taxon>
        <taxon>Herbiconiux</taxon>
    </lineage>
</organism>
<evidence type="ECO:0000256" key="1">
    <source>
        <dbReference type="SAM" id="MobiDB-lite"/>
    </source>
</evidence>